<dbReference type="OMA" id="AVQICTH"/>
<dbReference type="Gene3D" id="1.25.10.10">
    <property type="entry name" value="Leucine-rich Repeat Variant"/>
    <property type="match status" value="1"/>
</dbReference>
<evidence type="ECO:0000313" key="2">
    <source>
        <dbReference type="Proteomes" id="UP000054558"/>
    </source>
</evidence>
<evidence type="ECO:0000313" key="1">
    <source>
        <dbReference type="EMBL" id="GAQ85489.1"/>
    </source>
</evidence>
<dbReference type="InterPro" id="IPR011989">
    <property type="entry name" value="ARM-like"/>
</dbReference>
<dbReference type="Proteomes" id="UP000054558">
    <property type="component" value="Unassembled WGS sequence"/>
</dbReference>
<dbReference type="SUPFAM" id="SSF48371">
    <property type="entry name" value="ARM repeat"/>
    <property type="match status" value="1"/>
</dbReference>
<gene>
    <name evidence="1" type="ORF">KFL_002380020</name>
</gene>
<proteinExistence type="predicted"/>
<protein>
    <submittedName>
        <fullName evidence="1">Uncharacterized protein</fullName>
    </submittedName>
</protein>
<accession>A0A1Y1I7T4</accession>
<name>A0A1Y1I7T4_KLENI</name>
<dbReference type="AlphaFoldDB" id="A0A1Y1I7T4"/>
<dbReference type="EMBL" id="DF237187">
    <property type="protein sequence ID" value="GAQ85489.1"/>
    <property type="molecule type" value="Genomic_DNA"/>
</dbReference>
<sequence>MTSAIDSTIAQDFDKAKAEASSREDPSCLFELLLSFGEELKPHIVSNGLLLEIWRVLDLMQRQIRKFPLPKDDAHTKAAVRLVFLLRLVLGADPASEHYNYVLEAVSDCIDPDGLVLGCFQTTLELLQLPNFSSAVPLVDPVYRNALQLLKEAREGNHPQWKACFSSCLRRVFLTCREHGMESLNDSALKRVLLLFSRPSLAPQFLDSLIALPECGERTKGALVLAFQIFGAAYRRNAAIIISTCAAKLVEECADNVNMRVECLAVLSRVHARWCDSAEGEAKPAWSESAIQNLMQSALFDPSVRVRRSAAQLISKLQPDSDCVAEQELLYLCFLKLRDNDEKVRRAAFRRLADFPLATLAQHFQACDWQLVFQHGFREEGTAEDVQELLYDYLLSAELQGPPSSRLALLGRRLQARDLFRLALAENIETIFKGELPFWGYQDTAVE</sequence>
<keyword evidence="2" id="KW-1185">Reference proteome</keyword>
<dbReference type="InterPro" id="IPR016024">
    <property type="entry name" value="ARM-type_fold"/>
</dbReference>
<dbReference type="OrthoDB" id="1917447at2759"/>
<reference evidence="1 2" key="1">
    <citation type="journal article" date="2014" name="Nat. Commun.">
        <title>Klebsormidium flaccidum genome reveals primary factors for plant terrestrial adaptation.</title>
        <authorList>
            <person name="Hori K."/>
            <person name="Maruyama F."/>
            <person name="Fujisawa T."/>
            <person name="Togashi T."/>
            <person name="Yamamoto N."/>
            <person name="Seo M."/>
            <person name="Sato S."/>
            <person name="Yamada T."/>
            <person name="Mori H."/>
            <person name="Tajima N."/>
            <person name="Moriyama T."/>
            <person name="Ikeuchi M."/>
            <person name="Watanabe M."/>
            <person name="Wada H."/>
            <person name="Kobayashi K."/>
            <person name="Saito M."/>
            <person name="Masuda T."/>
            <person name="Sasaki-Sekimoto Y."/>
            <person name="Mashiguchi K."/>
            <person name="Awai K."/>
            <person name="Shimojima M."/>
            <person name="Masuda S."/>
            <person name="Iwai M."/>
            <person name="Nobusawa T."/>
            <person name="Narise T."/>
            <person name="Kondo S."/>
            <person name="Saito H."/>
            <person name="Sato R."/>
            <person name="Murakawa M."/>
            <person name="Ihara Y."/>
            <person name="Oshima-Yamada Y."/>
            <person name="Ohtaka K."/>
            <person name="Satoh M."/>
            <person name="Sonobe K."/>
            <person name="Ishii M."/>
            <person name="Ohtani R."/>
            <person name="Kanamori-Sato M."/>
            <person name="Honoki R."/>
            <person name="Miyazaki D."/>
            <person name="Mochizuki H."/>
            <person name="Umetsu J."/>
            <person name="Higashi K."/>
            <person name="Shibata D."/>
            <person name="Kamiya Y."/>
            <person name="Sato N."/>
            <person name="Nakamura Y."/>
            <person name="Tabata S."/>
            <person name="Ida S."/>
            <person name="Kurokawa K."/>
            <person name="Ohta H."/>
        </authorList>
    </citation>
    <scope>NUCLEOTIDE SEQUENCE [LARGE SCALE GENOMIC DNA]</scope>
    <source>
        <strain evidence="1 2">NIES-2285</strain>
    </source>
</reference>
<organism evidence="1 2">
    <name type="scientific">Klebsormidium nitens</name>
    <name type="common">Green alga</name>
    <name type="synonym">Ulothrix nitens</name>
    <dbReference type="NCBI Taxonomy" id="105231"/>
    <lineage>
        <taxon>Eukaryota</taxon>
        <taxon>Viridiplantae</taxon>
        <taxon>Streptophyta</taxon>
        <taxon>Klebsormidiophyceae</taxon>
        <taxon>Klebsormidiales</taxon>
        <taxon>Klebsormidiaceae</taxon>
        <taxon>Klebsormidium</taxon>
    </lineage>
</organism>